<dbReference type="Proteomes" id="UP000030752">
    <property type="component" value="Unassembled WGS sequence"/>
</dbReference>
<protein>
    <recommendedName>
        <fullName evidence="1">C2H2-type domain-containing protein</fullName>
    </recommendedName>
</protein>
<feature type="domain" description="C2H2-type" evidence="1">
    <location>
        <begin position="271"/>
        <end position="293"/>
    </location>
</feature>
<dbReference type="AlphaFoldDB" id="W2S2X0"/>
<dbReference type="InterPro" id="IPR013087">
    <property type="entry name" value="Znf_C2H2_type"/>
</dbReference>
<dbReference type="EMBL" id="KB822718">
    <property type="protein sequence ID" value="ETN43037.1"/>
    <property type="molecule type" value="Genomic_DNA"/>
</dbReference>
<keyword evidence="3" id="KW-1185">Reference proteome</keyword>
<dbReference type="PROSITE" id="PS00028">
    <property type="entry name" value="ZINC_FINGER_C2H2_1"/>
    <property type="match status" value="1"/>
</dbReference>
<gene>
    <name evidence="2" type="ORF">HMPREF1541_02195</name>
</gene>
<accession>W2S2X0</accession>
<dbReference type="RefSeq" id="XP_008714773.1">
    <property type="nucleotide sequence ID" value="XM_008716551.1"/>
</dbReference>
<dbReference type="HOGENOM" id="CLU_852632_0_0_1"/>
<organism evidence="2 3">
    <name type="scientific">Cyphellophora europaea (strain CBS 101466)</name>
    <name type="common">Phialophora europaea</name>
    <dbReference type="NCBI Taxonomy" id="1220924"/>
    <lineage>
        <taxon>Eukaryota</taxon>
        <taxon>Fungi</taxon>
        <taxon>Dikarya</taxon>
        <taxon>Ascomycota</taxon>
        <taxon>Pezizomycotina</taxon>
        <taxon>Eurotiomycetes</taxon>
        <taxon>Chaetothyriomycetidae</taxon>
        <taxon>Chaetothyriales</taxon>
        <taxon>Cyphellophoraceae</taxon>
        <taxon>Cyphellophora</taxon>
    </lineage>
</organism>
<dbReference type="InParanoid" id="W2S2X0"/>
<evidence type="ECO:0000313" key="2">
    <source>
        <dbReference type="EMBL" id="ETN43037.1"/>
    </source>
</evidence>
<evidence type="ECO:0000313" key="3">
    <source>
        <dbReference type="Proteomes" id="UP000030752"/>
    </source>
</evidence>
<sequence length="326" mass="37327">MPMTLRRGRTAAPKTIITPVSLLDRLPAEVRLMIYHALLRPDLDSYADGAAHPDWKTAAGCIKVLVLNKQIYEEAIGLLRQMSPILDITWTYRATGKFPPLKVGGEQQLPYHRRRMSLSDEYSRLSVEIVKLARLTLRVFNFHTHSALLGQLSLLIPCSLELREITVDYVPRVSDETDIMLHAEKFRDHARWHDFLTTAERHGIAIVARLGNGANAPSEYFPYSRPLSYLGQLFGQQVIETFNNLESVPKAKTAMRTSIVPSTTYRLTPECRSCGMVFVIPRDLDHHLSVNAHHRVKFMTDISKHSRWTKQELWSRDQTLEMCLQL</sequence>
<dbReference type="GeneID" id="19969534"/>
<name>W2S2X0_CYPE1</name>
<dbReference type="VEuPathDB" id="FungiDB:HMPREF1541_02195"/>
<proteinExistence type="predicted"/>
<reference evidence="2 3" key="1">
    <citation type="submission" date="2013-03" db="EMBL/GenBank/DDBJ databases">
        <title>The Genome Sequence of Phialophora europaea CBS 101466.</title>
        <authorList>
            <consortium name="The Broad Institute Genomics Platform"/>
            <person name="Cuomo C."/>
            <person name="de Hoog S."/>
            <person name="Gorbushina A."/>
            <person name="Walker B."/>
            <person name="Young S.K."/>
            <person name="Zeng Q."/>
            <person name="Gargeya S."/>
            <person name="Fitzgerald M."/>
            <person name="Haas B."/>
            <person name="Abouelleil A."/>
            <person name="Allen A.W."/>
            <person name="Alvarado L."/>
            <person name="Arachchi H.M."/>
            <person name="Berlin A.M."/>
            <person name="Chapman S.B."/>
            <person name="Gainer-Dewar J."/>
            <person name="Goldberg J."/>
            <person name="Griggs A."/>
            <person name="Gujja S."/>
            <person name="Hansen M."/>
            <person name="Howarth C."/>
            <person name="Imamovic A."/>
            <person name="Ireland A."/>
            <person name="Larimer J."/>
            <person name="McCowan C."/>
            <person name="Murphy C."/>
            <person name="Pearson M."/>
            <person name="Poon T.W."/>
            <person name="Priest M."/>
            <person name="Roberts A."/>
            <person name="Saif S."/>
            <person name="Shea T."/>
            <person name="Sisk P."/>
            <person name="Sykes S."/>
            <person name="Wortman J."/>
            <person name="Nusbaum C."/>
            <person name="Birren B."/>
        </authorList>
    </citation>
    <scope>NUCLEOTIDE SEQUENCE [LARGE SCALE GENOMIC DNA]</scope>
    <source>
        <strain evidence="2 3">CBS 101466</strain>
    </source>
</reference>
<evidence type="ECO:0000259" key="1">
    <source>
        <dbReference type="PROSITE" id="PS00028"/>
    </source>
</evidence>
<dbReference type="OrthoDB" id="2823490at2759"/>